<dbReference type="Proteomes" id="UP001165121">
    <property type="component" value="Unassembled WGS sequence"/>
</dbReference>
<reference evidence="2" key="1">
    <citation type="submission" date="2023-04" db="EMBL/GenBank/DDBJ databases">
        <title>Phytophthora fragariaefolia NBRC 109709.</title>
        <authorList>
            <person name="Ichikawa N."/>
            <person name="Sato H."/>
            <person name="Tonouchi N."/>
        </authorList>
    </citation>
    <scope>NUCLEOTIDE SEQUENCE</scope>
    <source>
        <strain evidence="2">NBRC 109709</strain>
    </source>
</reference>
<protein>
    <submittedName>
        <fullName evidence="2">Unnamed protein product</fullName>
    </submittedName>
</protein>
<organism evidence="2 3">
    <name type="scientific">Phytophthora fragariaefolia</name>
    <dbReference type="NCBI Taxonomy" id="1490495"/>
    <lineage>
        <taxon>Eukaryota</taxon>
        <taxon>Sar</taxon>
        <taxon>Stramenopiles</taxon>
        <taxon>Oomycota</taxon>
        <taxon>Peronosporomycetes</taxon>
        <taxon>Peronosporales</taxon>
        <taxon>Peronosporaceae</taxon>
        <taxon>Phytophthora</taxon>
    </lineage>
</organism>
<evidence type="ECO:0000313" key="3">
    <source>
        <dbReference type="Proteomes" id="UP001165121"/>
    </source>
</evidence>
<evidence type="ECO:0000313" key="2">
    <source>
        <dbReference type="EMBL" id="GMF41887.1"/>
    </source>
</evidence>
<dbReference type="OrthoDB" id="128735at2759"/>
<accession>A0A9W6XMU1</accession>
<sequence>MAGDVASAFRNIGIHSNSVYLFAGHIEEDDVIVIELAAPIGWTGSPGSYEIAGGAIAHVHGSQANDVSPTGFFNYHWVDDHINVAADIGTSCDDMDRSLRFAIVAVLGADAINTKKFTNWNTRQRVLGLEFNTVEEQSTTSSDELESAVRAVEGPDASAAPEDAEEVEAAWTEASDDLKLRAEAESPTAMPPPLFQKDDEGYGHCGTSSLEAEL</sequence>
<dbReference type="AlphaFoldDB" id="A0A9W6XMU1"/>
<evidence type="ECO:0000256" key="1">
    <source>
        <dbReference type="SAM" id="MobiDB-lite"/>
    </source>
</evidence>
<proteinExistence type="predicted"/>
<comment type="caution">
    <text evidence="2">The sequence shown here is derived from an EMBL/GenBank/DDBJ whole genome shotgun (WGS) entry which is preliminary data.</text>
</comment>
<name>A0A9W6XMU1_9STRA</name>
<feature type="region of interest" description="Disordered" evidence="1">
    <location>
        <begin position="153"/>
        <end position="214"/>
    </location>
</feature>
<keyword evidence="3" id="KW-1185">Reference proteome</keyword>
<gene>
    <name evidence="2" type="ORF">Pfra01_001345000</name>
</gene>
<dbReference type="EMBL" id="BSXT01001386">
    <property type="protein sequence ID" value="GMF41887.1"/>
    <property type="molecule type" value="Genomic_DNA"/>
</dbReference>